<dbReference type="EMBL" id="SJPN01000008">
    <property type="protein sequence ID" value="TWT93972.1"/>
    <property type="molecule type" value="Genomic_DNA"/>
</dbReference>
<evidence type="ECO:0000313" key="5">
    <source>
        <dbReference type="EMBL" id="TWT93972.1"/>
    </source>
</evidence>
<evidence type="ECO:0000313" key="6">
    <source>
        <dbReference type="Proteomes" id="UP000320176"/>
    </source>
</evidence>
<protein>
    <submittedName>
        <fullName evidence="5">Alpha-1,4-N-acetyl-D-galactosaminyltransferase</fullName>
        <ecNumber evidence="5">2.4.1.292</ecNumber>
    </submittedName>
</protein>
<dbReference type="PANTHER" id="PTHR12526:SF510">
    <property type="entry name" value="D-INOSITOL 3-PHOSPHATE GLYCOSYLTRANSFERASE"/>
    <property type="match status" value="1"/>
</dbReference>
<dbReference type="GO" id="GO:0016757">
    <property type="term" value="F:glycosyltransferase activity"/>
    <property type="evidence" value="ECO:0007669"/>
    <property type="project" value="UniProtKB-KW"/>
</dbReference>
<dbReference type="Proteomes" id="UP000320176">
    <property type="component" value="Unassembled WGS sequence"/>
</dbReference>
<sequence length="345" mass="38547">MASLASRLALREHAVTLITLDDGSSDRHDLGSDVGRITLNVMGASESLWDKLSRFRARYTALRNAIVDTRADVVLSFCDRTNIETLIAAKRTGIPVVVSERSDPRWQTLGSFWEWMRRRTYRRAARVIALTETTAEFLRPLNPRTVVIPSAIECPPIRSDRVAAQLEKMIIGVGRLEPEKGFDRLIEAFAIATTQHPDWRLKILGDGSQRETLIGQAKSLNIAHRVEMPGWVRPIWEPLSRATIFALASRYEGFPSALMEAMASGVPSVSVDCPSGPREIIRDGDNGRLCGNDVSSLADAISELISQDEKREHMGIQGTEIVQRYSWDKMVCSYETVLQDVVSNR</sequence>
<gene>
    <name evidence="5" type="primary">pglH</name>
    <name evidence="5" type="ORF">Pla52n_58010</name>
</gene>
<dbReference type="PANTHER" id="PTHR12526">
    <property type="entry name" value="GLYCOSYLTRANSFERASE"/>
    <property type="match status" value="1"/>
</dbReference>
<dbReference type="InterPro" id="IPR028098">
    <property type="entry name" value="Glyco_trans_4-like_N"/>
</dbReference>
<dbReference type="AlphaFoldDB" id="A0A5C6A289"/>
<comment type="caution">
    <text evidence="5">The sequence shown here is derived from an EMBL/GenBank/DDBJ whole genome shotgun (WGS) entry which is preliminary data.</text>
</comment>
<keyword evidence="1 5" id="KW-0328">Glycosyltransferase</keyword>
<keyword evidence="6" id="KW-1185">Reference proteome</keyword>
<dbReference type="OrthoDB" id="9787617at2"/>
<keyword evidence="2 5" id="KW-0808">Transferase</keyword>
<proteinExistence type="predicted"/>
<dbReference type="SUPFAM" id="SSF53756">
    <property type="entry name" value="UDP-Glycosyltransferase/glycogen phosphorylase"/>
    <property type="match status" value="1"/>
</dbReference>
<feature type="domain" description="Glycosyl transferase family 1" evidence="3">
    <location>
        <begin position="166"/>
        <end position="319"/>
    </location>
</feature>
<evidence type="ECO:0000256" key="1">
    <source>
        <dbReference type="ARBA" id="ARBA00022676"/>
    </source>
</evidence>
<evidence type="ECO:0000259" key="4">
    <source>
        <dbReference type="Pfam" id="PF13579"/>
    </source>
</evidence>
<reference evidence="5 6" key="1">
    <citation type="submission" date="2019-02" db="EMBL/GenBank/DDBJ databases">
        <title>Deep-cultivation of Planctomycetes and their phenomic and genomic characterization uncovers novel biology.</title>
        <authorList>
            <person name="Wiegand S."/>
            <person name="Jogler M."/>
            <person name="Boedeker C."/>
            <person name="Pinto D."/>
            <person name="Vollmers J."/>
            <person name="Rivas-Marin E."/>
            <person name="Kohn T."/>
            <person name="Peeters S.H."/>
            <person name="Heuer A."/>
            <person name="Rast P."/>
            <person name="Oberbeckmann S."/>
            <person name="Bunk B."/>
            <person name="Jeske O."/>
            <person name="Meyerdierks A."/>
            <person name="Storesund J.E."/>
            <person name="Kallscheuer N."/>
            <person name="Luecker S."/>
            <person name="Lage O.M."/>
            <person name="Pohl T."/>
            <person name="Merkel B.J."/>
            <person name="Hornburger P."/>
            <person name="Mueller R.-W."/>
            <person name="Bruemmer F."/>
            <person name="Labrenz M."/>
            <person name="Spormann A.M."/>
            <person name="Op Den Camp H."/>
            <person name="Overmann J."/>
            <person name="Amann R."/>
            <person name="Jetten M.S.M."/>
            <person name="Mascher T."/>
            <person name="Medema M.H."/>
            <person name="Devos D.P."/>
            <person name="Kaster A.-K."/>
            <person name="Ovreas L."/>
            <person name="Rohde M."/>
            <person name="Galperin M.Y."/>
            <person name="Jogler C."/>
        </authorList>
    </citation>
    <scope>NUCLEOTIDE SEQUENCE [LARGE SCALE GENOMIC DNA]</scope>
    <source>
        <strain evidence="5 6">Pla52n</strain>
    </source>
</reference>
<dbReference type="EC" id="2.4.1.292" evidence="5"/>
<dbReference type="InterPro" id="IPR001296">
    <property type="entry name" value="Glyco_trans_1"/>
</dbReference>
<dbReference type="Gene3D" id="3.40.50.2000">
    <property type="entry name" value="Glycogen Phosphorylase B"/>
    <property type="match status" value="2"/>
</dbReference>
<accession>A0A5C6A289</accession>
<feature type="domain" description="Glycosyltransferase subfamily 4-like N-terminal" evidence="4">
    <location>
        <begin position="2"/>
        <end position="149"/>
    </location>
</feature>
<organism evidence="5 6">
    <name type="scientific">Stieleria varia</name>
    <dbReference type="NCBI Taxonomy" id="2528005"/>
    <lineage>
        <taxon>Bacteria</taxon>
        <taxon>Pseudomonadati</taxon>
        <taxon>Planctomycetota</taxon>
        <taxon>Planctomycetia</taxon>
        <taxon>Pirellulales</taxon>
        <taxon>Pirellulaceae</taxon>
        <taxon>Stieleria</taxon>
    </lineage>
</organism>
<evidence type="ECO:0000259" key="3">
    <source>
        <dbReference type="Pfam" id="PF00534"/>
    </source>
</evidence>
<dbReference type="Pfam" id="PF13579">
    <property type="entry name" value="Glyco_trans_4_4"/>
    <property type="match status" value="1"/>
</dbReference>
<dbReference type="Pfam" id="PF00534">
    <property type="entry name" value="Glycos_transf_1"/>
    <property type="match status" value="1"/>
</dbReference>
<name>A0A5C6A289_9BACT</name>
<evidence type="ECO:0000256" key="2">
    <source>
        <dbReference type="ARBA" id="ARBA00022679"/>
    </source>
</evidence>